<feature type="transmembrane region" description="Helical" evidence="2">
    <location>
        <begin position="220"/>
        <end position="241"/>
    </location>
</feature>
<accession>A0A136ILI3</accession>
<dbReference type="EMBL" id="KQ964274">
    <property type="protein sequence ID" value="KXJ85803.1"/>
    <property type="molecule type" value="Genomic_DNA"/>
</dbReference>
<feature type="compositionally biased region" description="Polar residues" evidence="1">
    <location>
        <begin position="185"/>
        <end position="210"/>
    </location>
</feature>
<feature type="region of interest" description="Disordered" evidence="1">
    <location>
        <begin position="184"/>
        <end position="211"/>
    </location>
</feature>
<keyword evidence="4" id="KW-1185">Reference proteome</keyword>
<feature type="non-terminal residue" evidence="3">
    <location>
        <position position="1"/>
    </location>
</feature>
<keyword evidence="2" id="KW-1133">Transmembrane helix</keyword>
<dbReference type="STRING" id="196109.A0A136ILI3"/>
<dbReference type="InParanoid" id="A0A136ILI3"/>
<gene>
    <name evidence="3" type="ORF">Micbo1qcDRAFT_110124</name>
</gene>
<evidence type="ECO:0000256" key="1">
    <source>
        <dbReference type="SAM" id="MobiDB-lite"/>
    </source>
</evidence>
<dbReference type="OrthoDB" id="5429716at2759"/>
<reference evidence="4" key="1">
    <citation type="submission" date="2016-02" db="EMBL/GenBank/DDBJ databases">
        <title>Draft genome sequence of Microdochium bolleyi, a fungal endophyte of beachgrass.</title>
        <authorList>
            <consortium name="DOE Joint Genome Institute"/>
            <person name="David A.S."/>
            <person name="May G."/>
            <person name="Haridas S."/>
            <person name="Lim J."/>
            <person name="Wang M."/>
            <person name="Labutti K."/>
            <person name="Lipzen A."/>
            <person name="Barry K."/>
            <person name="Grigoriev I.V."/>
        </authorList>
    </citation>
    <scope>NUCLEOTIDE SEQUENCE [LARGE SCALE GENOMIC DNA]</scope>
    <source>
        <strain evidence="4">J235TASD1</strain>
    </source>
</reference>
<name>A0A136ILI3_9PEZI</name>
<protein>
    <submittedName>
        <fullName evidence="3">Uncharacterized protein</fullName>
    </submittedName>
</protein>
<evidence type="ECO:0000256" key="2">
    <source>
        <dbReference type="SAM" id="Phobius"/>
    </source>
</evidence>
<organism evidence="3 4">
    <name type="scientific">Microdochium bolleyi</name>
    <dbReference type="NCBI Taxonomy" id="196109"/>
    <lineage>
        <taxon>Eukaryota</taxon>
        <taxon>Fungi</taxon>
        <taxon>Dikarya</taxon>
        <taxon>Ascomycota</taxon>
        <taxon>Pezizomycotina</taxon>
        <taxon>Sordariomycetes</taxon>
        <taxon>Xylariomycetidae</taxon>
        <taxon>Xylariales</taxon>
        <taxon>Microdochiaceae</taxon>
        <taxon>Microdochium</taxon>
    </lineage>
</organism>
<dbReference type="Proteomes" id="UP000070501">
    <property type="component" value="Unassembled WGS sequence"/>
</dbReference>
<keyword evidence="2" id="KW-0472">Membrane</keyword>
<keyword evidence="2" id="KW-0812">Transmembrane</keyword>
<proteinExistence type="predicted"/>
<feature type="non-terminal residue" evidence="3">
    <location>
        <position position="246"/>
    </location>
</feature>
<dbReference type="AlphaFoldDB" id="A0A136ILI3"/>
<evidence type="ECO:0000313" key="3">
    <source>
        <dbReference type="EMBL" id="KXJ85803.1"/>
    </source>
</evidence>
<sequence>VLGPLTQTTWTPPASCTNVHAACETCSIGWQAQTCADKGYNTDDQACWPPTTQGIPKTSQGLNGWGVYSPGLACPNGYTSAVASTYGSNNNFAFQFPLNAGETAIGCCPEADDGAYGFQTCLKVATAGPVSPGSCQARGVLTTATSTLPFAAGPSPLQTVVSTYFIFAPLFQVVRHSSDMPGYSAPSNTDVIGSNSNDPTQSTSGASSQAGPGLSAGAQAGIGIGAALAAIALGLAVFLWWRRRQE</sequence>
<evidence type="ECO:0000313" key="4">
    <source>
        <dbReference type="Proteomes" id="UP000070501"/>
    </source>
</evidence>